<gene>
    <name evidence="1" type="ORF">CkaCkLH20_12602</name>
</gene>
<dbReference type="GeneID" id="62168389"/>
<evidence type="ECO:0000313" key="2">
    <source>
        <dbReference type="Proteomes" id="UP000781932"/>
    </source>
</evidence>
<reference evidence="1" key="1">
    <citation type="submission" date="2020-03" db="EMBL/GenBank/DDBJ databases">
        <authorList>
            <person name="He L."/>
        </authorList>
    </citation>
    <scope>NUCLEOTIDE SEQUENCE</scope>
    <source>
        <strain evidence="1">CkLH20</strain>
    </source>
</reference>
<organism evidence="1 2">
    <name type="scientific">Colletotrichum karsti</name>
    <dbReference type="NCBI Taxonomy" id="1095194"/>
    <lineage>
        <taxon>Eukaryota</taxon>
        <taxon>Fungi</taxon>
        <taxon>Dikarya</taxon>
        <taxon>Ascomycota</taxon>
        <taxon>Pezizomycotina</taxon>
        <taxon>Sordariomycetes</taxon>
        <taxon>Hypocreomycetidae</taxon>
        <taxon>Glomerellales</taxon>
        <taxon>Glomerellaceae</taxon>
        <taxon>Colletotrichum</taxon>
        <taxon>Colletotrichum boninense species complex</taxon>
    </lineage>
</organism>
<comment type="caution">
    <text evidence="1">The sequence shown here is derived from an EMBL/GenBank/DDBJ whole genome shotgun (WGS) entry which is preliminary data.</text>
</comment>
<proteinExistence type="predicted"/>
<accession>A0A9P6LEU8</accession>
<dbReference type="EMBL" id="JAATWM020000062">
    <property type="protein sequence ID" value="KAF9869895.1"/>
    <property type="molecule type" value="Genomic_DNA"/>
</dbReference>
<protein>
    <submittedName>
        <fullName evidence="1">Uncharacterized protein</fullName>
    </submittedName>
</protein>
<name>A0A9P6LEU8_9PEZI</name>
<reference evidence="1" key="2">
    <citation type="submission" date="2020-11" db="EMBL/GenBank/DDBJ databases">
        <title>Whole genome sequencing of Colletotrichum sp.</title>
        <authorList>
            <person name="Li H."/>
        </authorList>
    </citation>
    <scope>NUCLEOTIDE SEQUENCE</scope>
    <source>
        <strain evidence="1">CkLH20</strain>
    </source>
</reference>
<keyword evidence="2" id="KW-1185">Reference proteome</keyword>
<dbReference type="Proteomes" id="UP000781932">
    <property type="component" value="Unassembled WGS sequence"/>
</dbReference>
<dbReference type="AlphaFoldDB" id="A0A9P6LEU8"/>
<sequence length="67" mass="7368">MTEAMQEFYSGHNRPTQQSRIVCCNAPFRKEAQSHHTAKAVFAAAYKVELGDAIPADQDVKVSSQGD</sequence>
<dbReference type="RefSeq" id="XP_038739356.1">
    <property type="nucleotide sequence ID" value="XM_038895315.1"/>
</dbReference>
<evidence type="ECO:0000313" key="1">
    <source>
        <dbReference type="EMBL" id="KAF9869895.1"/>
    </source>
</evidence>